<dbReference type="Proteomes" id="UP001178461">
    <property type="component" value="Chromosome 13"/>
</dbReference>
<dbReference type="PROSITE" id="PS01186">
    <property type="entry name" value="EGF_2"/>
    <property type="match status" value="1"/>
</dbReference>
<name>A0AA35L5H6_9SAUR</name>
<dbReference type="GO" id="GO:0045840">
    <property type="term" value="P:positive regulation of mitotic nuclear division"/>
    <property type="evidence" value="ECO:0007669"/>
    <property type="project" value="TreeGrafter"/>
</dbReference>
<evidence type="ECO:0000256" key="4">
    <source>
        <dbReference type="ARBA" id="ARBA00022536"/>
    </source>
</evidence>
<keyword evidence="5 14" id="KW-0812">Transmembrane</keyword>
<protein>
    <submittedName>
        <fullName evidence="18">Proepiregulin-like</fullName>
    </submittedName>
</protein>
<evidence type="ECO:0000256" key="11">
    <source>
        <dbReference type="ARBA" id="ARBA00023180"/>
    </source>
</evidence>
<evidence type="ECO:0000256" key="3">
    <source>
        <dbReference type="ARBA" id="ARBA00022525"/>
    </source>
</evidence>
<dbReference type="EMBL" id="OX395138">
    <property type="protein sequence ID" value="CAI5789859.1"/>
    <property type="molecule type" value="Genomic_DNA"/>
</dbReference>
<evidence type="ECO:0000256" key="9">
    <source>
        <dbReference type="ARBA" id="ARBA00023136"/>
    </source>
</evidence>
<gene>
    <name evidence="18" type="ORF">PODLI_1B032225</name>
</gene>
<comment type="subcellular location">
    <subcellularLocation>
        <location evidence="1">Membrane</location>
        <topology evidence="1">Single-pass type I membrane protein</topology>
    </subcellularLocation>
    <subcellularLocation>
        <location evidence="2">Secreted</location>
    </subcellularLocation>
</comment>
<evidence type="ECO:0000256" key="14">
    <source>
        <dbReference type="SAM" id="Phobius"/>
    </source>
</evidence>
<dbReference type="GO" id="GO:0005154">
    <property type="term" value="F:epidermal growth factor receptor binding"/>
    <property type="evidence" value="ECO:0007669"/>
    <property type="project" value="TreeGrafter"/>
</dbReference>
<dbReference type="GO" id="GO:0016020">
    <property type="term" value="C:membrane"/>
    <property type="evidence" value="ECO:0007669"/>
    <property type="project" value="UniProtKB-SubCell"/>
</dbReference>
<keyword evidence="6 15" id="KW-0732">Signal</keyword>
<evidence type="ECO:0000256" key="8">
    <source>
        <dbReference type="ARBA" id="ARBA00023030"/>
    </source>
</evidence>
<keyword evidence="3" id="KW-0964">Secreted</keyword>
<dbReference type="SUPFAM" id="SSF57196">
    <property type="entry name" value="EGF/Laminin"/>
    <property type="match status" value="1"/>
</dbReference>
<dbReference type="InterPro" id="IPR000742">
    <property type="entry name" value="EGF"/>
</dbReference>
<keyword evidence="13" id="KW-0863">Zinc-finger</keyword>
<keyword evidence="8" id="KW-0339">Growth factor</keyword>
<accession>A0AA35L5H6</accession>
<feature type="domain" description="SWIM-type" evidence="17">
    <location>
        <begin position="78"/>
        <end position="109"/>
    </location>
</feature>
<dbReference type="PROSITE" id="PS00022">
    <property type="entry name" value="EGF_1"/>
    <property type="match status" value="1"/>
</dbReference>
<evidence type="ECO:0000256" key="7">
    <source>
        <dbReference type="ARBA" id="ARBA00022989"/>
    </source>
</evidence>
<dbReference type="PANTHER" id="PTHR10740">
    <property type="entry name" value="TRANSFORMING GROWTH FACTOR ALPHA"/>
    <property type="match status" value="1"/>
</dbReference>
<evidence type="ECO:0000313" key="18">
    <source>
        <dbReference type="EMBL" id="CAI5789859.1"/>
    </source>
</evidence>
<reference evidence="18" key="1">
    <citation type="submission" date="2022-12" db="EMBL/GenBank/DDBJ databases">
        <authorList>
            <person name="Alioto T."/>
            <person name="Alioto T."/>
            <person name="Gomez Garrido J."/>
        </authorList>
    </citation>
    <scope>NUCLEOTIDE SEQUENCE</scope>
</reference>
<evidence type="ECO:0000256" key="2">
    <source>
        <dbReference type="ARBA" id="ARBA00004613"/>
    </source>
</evidence>
<keyword evidence="11" id="KW-0325">Glycoprotein</keyword>
<dbReference type="PRINTS" id="PR00009">
    <property type="entry name" value="EGFTGF"/>
</dbReference>
<feature type="signal peptide" evidence="15">
    <location>
        <begin position="1"/>
        <end position="27"/>
    </location>
</feature>
<proteinExistence type="predicted"/>
<dbReference type="PROSITE" id="PS50026">
    <property type="entry name" value="EGF_3"/>
    <property type="match status" value="1"/>
</dbReference>
<organism evidence="18 19">
    <name type="scientific">Podarcis lilfordi</name>
    <name type="common">Lilford's wall lizard</name>
    <dbReference type="NCBI Taxonomy" id="74358"/>
    <lineage>
        <taxon>Eukaryota</taxon>
        <taxon>Metazoa</taxon>
        <taxon>Chordata</taxon>
        <taxon>Craniata</taxon>
        <taxon>Vertebrata</taxon>
        <taxon>Euteleostomi</taxon>
        <taxon>Lepidosauria</taxon>
        <taxon>Squamata</taxon>
        <taxon>Bifurcata</taxon>
        <taxon>Unidentata</taxon>
        <taxon>Episquamata</taxon>
        <taxon>Laterata</taxon>
        <taxon>Lacertibaenia</taxon>
        <taxon>Lacertidae</taxon>
        <taxon>Podarcis</taxon>
    </lineage>
</organism>
<keyword evidence="7 14" id="KW-1133">Transmembrane helix</keyword>
<evidence type="ECO:0000256" key="10">
    <source>
        <dbReference type="ARBA" id="ARBA00023157"/>
    </source>
</evidence>
<keyword evidence="9 14" id="KW-0472">Membrane</keyword>
<dbReference type="Gene3D" id="2.10.25.10">
    <property type="entry name" value="Laminin"/>
    <property type="match status" value="1"/>
</dbReference>
<keyword evidence="13" id="KW-0862">Zinc</keyword>
<evidence type="ECO:0000256" key="13">
    <source>
        <dbReference type="PROSITE-ProRule" id="PRU00325"/>
    </source>
</evidence>
<evidence type="ECO:0000256" key="12">
    <source>
        <dbReference type="PROSITE-ProRule" id="PRU00076"/>
    </source>
</evidence>
<feature type="chain" id="PRO_5041322665" evidence="15">
    <location>
        <begin position="28"/>
        <end position="168"/>
    </location>
</feature>
<evidence type="ECO:0000256" key="5">
    <source>
        <dbReference type="ARBA" id="ARBA00022692"/>
    </source>
</evidence>
<dbReference type="GO" id="GO:0005615">
    <property type="term" value="C:extracellular space"/>
    <property type="evidence" value="ECO:0007669"/>
    <property type="project" value="TreeGrafter"/>
</dbReference>
<comment type="caution">
    <text evidence="12">Lacks conserved residue(s) required for the propagation of feature annotation.</text>
</comment>
<evidence type="ECO:0000313" key="19">
    <source>
        <dbReference type="Proteomes" id="UP001178461"/>
    </source>
</evidence>
<feature type="disulfide bond" evidence="12">
    <location>
        <begin position="89"/>
        <end position="98"/>
    </location>
</feature>
<dbReference type="GO" id="GO:0008270">
    <property type="term" value="F:zinc ion binding"/>
    <property type="evidence" value="ECO:0007669"/>
    <property type="project" value="UniProtKB-KW"/>
</dbReference>
<sequence>MASSCSSQTVEGALLLLGFHLFQAVLGTTVTPLCGRNETGNCTTVLIRTVHSPRVAEVKTTDCGSDLKNYCINGHCKYLVALSTPSCTCEDGYYGDRCGHSTLTSQQPLSNEYLALTILLVLFFVITAAVVIYYFYRWYQNKSRRLAASSNYKEVSTETEKDNKLLHV</sequence>
<dbReference type="AlphaFoldDB" id="A0AA35L5H6"/>
<feature type="transmembrane region" description="Helical" evidence="14">
    <location>
        <begin position="113"/>
        <end position="136"/>
    </location>
</feature>
<keyword evidence="13" id="KW-0479">Metal-binding</keyword>
<keyword evidence="4 12" id="KW-0245">EGF-like domain</keyword>
<evidence type="ECO:0000256" key="6">
    <source>
        <dbReference type="ARBA" id="ARBA00022729"/>
    </source>
</evidence>
<dbReference type="PANTHER" id="PTHR10740:SF11">
    <property type="entry name" value="PROEPIREGULIN"/>
    <property type="match status" value="1"/>
</dbReference>
<evidence type="ECO:0000256" key="15">
    <source>
        <dbReference type="SAM" id="SignalP"/>
    </source>
</evidence>
<evidence type="ECO:0000259" key="17">
    <source>
        <dbReference type="PROSITE" id="PS50966"/>
    </source>
</evidence>
<dbReference type="PROSITE" id="PS50966">
    <property type="entry name" value="ZF_SWIM"/>
    <property type="match status" value="1"/>
</dbReference>
<keyword evidence="10 12" id="KW-1015">Disulfide bond</keyword>
<dbReference type="GO" id="GO:0008083">
    <property type="term" value="F:growth factor activity"/>
    <property type="evidence" value="ECO:0007669"/>
    <property type="project" value="UniProtKB-KW"/>
</dbReference>
<evidence type="ECO:0000259" key="16">
    <source>
        <dbReference type="PROSITE" id="PS50026"/>
    </source>
</evidence>
<keyword evidence="19" id="KW-1185">Reference proteome</keyword>
<evidence type="ECO:0000256" key="1">
    <source>
        <dbReference type="ARBA" id="ARBA00004479"/>
    </source>
</evidence>
<feature type="domain" description="EGF-like" evidence="16">
    <location>
        <begin position="59"/>
        <end position="99"/>
    </location>
</feature>
<dbReference type="GO" id="GO:0007173">
    <property type="term" value="P:epidermal growth factor receptor signaling pathway"/>
    <property type="evidence" value="ECO:0007669"/>
    <property type="project" value="TreeGrafter"/>
</dbReference>
<dbReference type="InterPro" id="IPR007527">
    <property type="entry name" value="Znf_SWIM"/>
</dbReference>
<dbReference type="GO" id="GO:0008284">
    <property type="term" value="P:positive regulation of cell population proliferation"/>
    <property type="evidence" value="ECO:0007669"/>
    <property type="project" value="TreeGrafter"/>
</dbReference>